<dbReference type="PROSITE" id="PS50056">
    <property type="entry name" value="TYR_PHOSPHATASE_2"/>
    <property type="match status" value="1"/>
</dbReference>
<dbReference type="InterPro" id="IPR029021">
    <property type="entry name" value="Prot-tyrosine_phosphatase-like"/>
</dbReference>
<dbReference type="InterPro" id="IPR020422">
    <property type="entry name" value="TYR_PHOSPHATASE_DUAL_dom"/>
</dbReference>
<dbReference type="PANTHER" id="PTHR47216">
    <property type="match status" value="1"/>
</dbReference>
<feature type="domain" description="Tyrosine specific protein phosphatases" evidence="3">
    <location>
        <begin position="70"/>
        <end position="129"/>
    </location>
</feature>
<proteinExistence type="predicted"/>
<sequence>MPDSKQTYQSLYEQQIFIGGEKDVAQFIDKEAVDIIIDLRAEVEHGNEEQPDGITRVHIPLVDRLAGQEALLKKAIDGVVEGVGQGKKVAIHCAAGRSRTGSVAVGVLLALGLSDSVKDAESKVRGIRPEVEVHSELRKSLASLYEN</sequence>
<comment type="caution">
    <text evidence="4">The sequence shown here is derived from an EMBL/GenBank/DDBJ whole genome shotgun (WGS) entry which is preliminary data.</text>
</comment>
<dbReference type="Proteomes" id="UP001165962">
    <property type="component" value="Unassembled WGS sequence"/>
</dbReference>
<evidence type="ECO:0000256" key="2">
    <source>
        <dbReference type="ARBA" id="ARBA00022912"/>
    </source>
</evidence>
<keyword evidence="1" id="KW-0378">Hydrolase</keyword>
<dbReference type="SUPFAM" id="SSF52799">
    <property type="entry name" value="(Phosphotyrosine protein) phosphatases II"/>
    <property type="match status" value="1"/>
</dbReference>
<dbReference type="SMART" id="SM00195">
    <property type="entry name" value="DSPc"/>
    <property type="match status" value="1"/>
</dbReference>
<accession>A0ABX0J2S0</accession>
<reference evidence="4" key="1">
    <citation type="submission" date="2020-03" db="EMBL/GenBank/DDBJ databases">
        <title>Draft sequencing of Paenibacilllus sp. S3N08.</title>
        <authorList>
            <person name="Kim D.-U."/>
        </authorList>
    </citation>
    <scope>NUCLEOTIDE SEQUENCE</scope>
    <source>
        <strain evidence="4">S3N08</strain>
    </source>
</reference>
<name>A0ABX0J2S0_9BACL</name>
<dbReference type="InterPro" id="IPR016130">
    <property type="entry name" value="Tyr_Pase_AS"/>
</dbReference>
<dbReference type="PANTHER" id="PTHR47216:SF4">
    <property type="entry name" value="OS01G0859400 PROTEIN"/>
    <property type="match status" value="1"/>
</dbReference>
<dbReference type="EMBL" id="JAAOIW010000004">
    <property type="protein sequence ID" value="NHN30620.1"/>
    <property type="molecule type" value="Genomic_DNA"/>
</dbReference>
<dbReference type="Gene3D" id="3.90.190.10">
    <property type="entry name" value="Protein tyrosine phosphatase superfamily"/>
    <property type="match status" value="1"/>
</dbReference>
<dbReference type="RefSeq" id="WP_166149880.1">
    <property type="nucleotide sequence ID" value="NZ_JAAOIW010000004.1"/>
</dbReference>
<evidence type="ECO:0000313" key="5">
    <source>
        <dbReference type="Proteomes" id="UP001165962"/>
    </source>
</evidence>
<evidence type="ECO:0000259" key="3">
    <source>
        <dbReference type="PROSITE" id="PS50056"/>
    </source>
</evidence>
<dbReference type="Pfam" id="PF00782">
    <property type="entry name" value="DSPc"/>
    <property type="match status" value="1"/>
</dbReference>
<dbReference type="InterPro" id="IPR000340">
    <property type="entry name" value="Dual-sp_phosphatase_cat-dom"/>
</dbReference>
<organism evidence="4 5">
    <name type="scientific">Paenibacillus agricola</name>
    <dbReference type="NCBI Taxonomy" id="2716264"/>
    <lineage>
        <taxon>Bacteria</taxon>
        <taxon>Bacillati</taxon>
        <taxon>Bacillota</taxon>
        <taxon>Bacilli</taxon>
        <taxon>Bacillales</taxon>
        <taxon>Paenibacillaceae</taxon>
        <taxon>Paenibacillus</taxon>
    </lineage>
</organism>
<protein>
    <submittedName>
        <fullName evidence="4">Protein tyrosine phosphatase</fullName>
    </submittedName>
</protein>
<evidence type="ECO:0000313" key="4">
    <source>
        <dbReference type="EMBL" id="NHN30620.1"/>
    </source>
</evidence>
<dbReference type="PROSITE" id="PS00383">
    <property type="entry name" value="TYR_PHOSPHATASE_1"/>
    <property type="match status" value="1"/>
</dbReference>
<keyword evidence="2" id="KW-0904">Protein phosphatase</keyword>
<keyword evidence="5" id="KW-1185">Reference proteome</keyword>
<evidence type="ECO:0000256" key="1">
    <source>
        <dbReference type="ARBA" id="ARBA00022801"/>
    </source>
</evidence>
<gene>
    <name evidence="4" type="ORF">G9U52_12335</name>
</gene>
<dbReference type="InterPro" id="IPR000387">
    <property type="entry name" value="Tyr_Pase_dom"/>
</dbReference>